<evidence type="ECO:0000313" key="3">
    <source>
        <dbReference type="Proteomes" id="UP000716446"/>
    </source>
</evidence>
<organism evidence="2 3">
    <name type="scientific">Aureobasidium vineae</name>
    <dbReference type="NCBI Taxonomy" id="2773715"/>
    <lineage>
        <taxon>Eukaryota</taxon>
        <taxon>Fungi</taxon>
        <taxon>Dikarya</taxon>
        <taxon>Ascomycota</taxon>
        <taxon>Pezizomycotina</taxon>
        <taxon>Dothideomycetes</taxon>
        <taxon>Dothideomycetidae</taxon>
        <taxon>Dothideales</taxon>
        <taxon>Saccotheciaceae</taxon>
        <taxon>Aureobasidium</taxon>
    </lineage>
</organism>
<proteinExistence type="predicted"/>
<evidence type="ECO:0000256" key="1">
    <source>
        <dbReference type="SAM" id="MobiDB-lite"/>
    </source>
</evidence>
<dbReference type="EMBL" id="CAIJEN010000001">
    <property type="protein sequence ID" value="CAD0082741.1"/>
    <property type="molecule type" value="Genomic_DNA"/>
</dbReference>
<dbReference type="AlphaFoldDB" id="A0A9N8JBD6"/>
<feature type="region of interest" description="Disordered" evidence="1">
    <location>
        <begin position="163"/>
        <end position="190"/>
    </location>
</feature>
<comment type="caution">
    <text evidence="2">The sequence shown here is derived from an EMBL/GenBank/DDBJ whole genome shotgun (WGS) entry which is preliminary data.</text>
</comment>
<gene>
    <name evidence="2" type="ORF">AWRI4619_LOCUS1308</name>
</gene>
<evidence type="ECO:0000313" key="2">
    <source>
        <dbReference type="EMBL" id="CAD0082741.1"/>
    </source>
</evidence>
<reference evidence="2" key="1">
    <citation type="submission" date="2020-06" db="EMBL/GenBank/DDBJ databases">
        <authorList>
            <person name="Onetto C."/>
        </authorList>
    </citation>
    <scope>NUCLEOTIDE SEQUENCE</scope>
</reference>
<sequence>MWIHTSCYCRLCAGRNISSSSPVSPLSPSFHNRIGVDSPPSPLSPALSFTAALNLSSPVSPLLIAAEDWPLSPVSPFAFDPWSSTSDCSTLPPSPTLSIAELTPGDFPSPATPLITAYIWNLCIIPSVPADFSVFVPHWRSDSSYPFSNLAVIVNDEPVSPTTLPNGEKAIRSPVLPRLPPRPIPRRSKRSPLLTSKFSWGSTPTTSPSLISPDSFRFTGRIYTFETVTEEVKSRAGSLSLAENKPWWENIPDVSPLPSPTLSVHSFSGFSGVHIPEFSFPCPSPPYSPSISPTSSSLSRPCEIDVRDVFWTEITLQTAAEYLAIFGTSVFEDPFAWIRYPVSAPHDLCSFDDDDDDDDETAHYDWDNRNHNPTAFDASDPFGEVDDVLSLYEHSFVSSYLSGDATSPVSFNVDEYSGITESADIAEAQDILRANYISSFLGGSAVSGVKEVYFEDDCMASLDLVISTIF</sequence>
<keyword evidence="3" id="KW-1185">Reference proteome</keyword>
<protein>
    <submittedName>
        <fullName evidence="2">Uncharacterized protein</fullName>
    </submittedName>
</protein>
<dbReference type="Proteomes" id="UP000716446">
    <property type="component" value="Unassembled WGS sequence"/>
</dbReference>
<name>A0A9N8JBD6_9PEZI</name>
<accession>A0A9N8JBD6</accession>